<name>A0A2S5TCG7_9GAMM</name>
<dbReference type="EMBL" id="PSNW01000011">
    <property type="protein sequence ID" value="PPE72622.1"/>
    <property type="molecule type" value="Genomic_DNA"/>
</dbReference>
<comment type="cofactor">
    <cofactor evidence="1 10">
        <name>Mg(2+)</name>
        <dbReference type="ChEBI" id="CHEBI:18420"/>
    </cofactor>
</comment>
<feature type="region of interest" description="Interaction with substrate tRNA" evidence="10">
    <location>
        <begin position="158"/>
        <end position="162"/>
    </location>
</feature>
<organism evidence="14 15">
    <name type="scientific">Solimonas fluminis</name>
    <dbReference type="NCBI Taxonomy" id="2086571"/>
    <lineage>
        <taxon>Bacteria</taxon>
        <taxon>Pseudomonadati</taxon>
        <taxon>Pseudomonadota</taxon>
        <taxon>Gammaproteobacteria</taxon>
        <taxon>Nevskiales</taxon>
        <taxon>Nevskiaceae</taxon>
        <taxon>Solimonas</taxon>
    </lineage>
</organism>
<feature type="region of interest" description="Interaction with substrate tRNA" evidence="10">
    <location>
        <begin position="34"/>
        <end position="37"/>
    </location>
</feature>
<feature type="binding site" evidence="10">
    <location>
        <begin position="9"/>
        <end position="16"/>
    </location>
    <ligand>
        <name>ATP</name>
        <dbReference type="ChEBI" id="CHEBI:30616"/>
    </ligand>
</feature>
<sequence>MQPVVLLMGPTASGKTQLSLDLAERLPVEIVSVDSALVYRGMDIGAAKPDAATRAAVPHHLIDILEPSEIYSAARFRDDALRLIDEIRGRGRIPLLAGGTMLYFRALQQGLSDLPSANAELRLRLEQEAELVGWTGMHAKLAALDPATAARLHPNDAQRIQRALEVIELSGMPPSDWYARPRPRGIEGPVIKLALNPPQRSELHRRIELRFRQMMEQGFLDEVRRLRARGDLHADLPSVRAVGYRQLWDHLEGQGTLEEAVGRGIAATRQFAKRQLTWLRSEPELQWLNPAEPELLSRALSLIGAPALDVRGT</sequence>
<dbReference type="GO" id="GO:0005524">
    <property type="term" value="F:ATP binding"/>
    <property type="evidence" value="ECO:0007669"/>
    <property type="project" value="UniProtKB-UniRule"/>
</dbReference>
<dbReference type="PANTHER" id="PTHR11088:SF60">
    <property type="entry name" value="TRNA DIMETHYLALLYLTRANSFERASE"/>
    <property type="match status" value="1"/>
</dbReference>
<comment type="subunit">
    <text evidence="10">Monomer.</text>
</comment>
<gene>
    <name evidence="10" type="primary">miaA</name>
    <name evidence="14" type="ORF">C3942_17755</name>
</gene>
<feature type="site" description="Interaction with substrate tRNA" evidence="10">
    <location>
        <position position="100"/>
    </location>
</feature>
<dbReference type="Proteomes" id="UP000238220">
    <property type="component" value="Unassembled WGS sequence"/>
</dbReference>
<reference evidence="14 15" key="1">
    <citation type="submission" date="2018-02" db="EMBL/GenBank/DDBJ databases">
        <title>Genome sequencing of Solimonas sp. HR-BB.</title>
        <authorList>
            <person name="Lee Y."/>
            <person name="Jeon C.O."/>
        </authorList>
    </citation>
    <scope>NUCLEOTIDE SEQUENCE [LARGE SCALE GENOMIC DNA]</scope>
    <source>
        <strain evidence="14 15">HR-BB</strain>
    </source>
</reference>
<evidence type="ECO:0000256" key="8">
    <source>
        <dbReference type="ARBA" id="ARBA00022842"/>
    </source>
</evidence>
<keyword evidence="15" id="KW-1185">Reference proteome</keyword>
<dbReference type="SUPFAM" id="SSF52540">
    <property type="entry name" value="P-loop containing nucleoside triphosphate hydrolases"/>
    <property type="match status" value="2"/>
</dbReference>
<dbReference type="GO" id="GO:0052381">
    <property type="term" value="F:tRNA dimethylallyltransferase activity"/>
    <property type="evidence" value="ECO:0007669"/>
    <property type="project" value="UniProtKB-UniRule"/>
</dbReference>
<dbReference type="RefSeq" id="WP_104231708.1">
    <property type="nucleotide sequence ID" value="NZ_PSNW01000011.1"/>
</dbReference>
<evidence type="ECO:0000256" key="6">
    <source>
        <dbReference type="ARBA" id="ARBA00022741"/>
    </source>
</evidence>
<evidence type="ECO:0000313" key="15">
    <source>
        <dbReference type="Proteomes" id="UP000238220"/>
    </source>
</evidence>
<dbReference type="GO" id="GO:0006400">
    <property type="term" value="P:tRNA modification"/>
    <property type="evidence" value="ECO:0007669"/>
    <property type="project" value="TreeGrafter"/>
</dbReference>
<comment type="catalytic activity">
    <reaction evidence="9 10 11">
        <text>adenosine(37) in tRNA + dimethylallyl diphosphate = N(6)-dimethylallyladenosine(37) in tRNA + diphosphate</text>
        <dbReference type="Rhea" id="RHEA:26482"/>
        <dbReference type="Rhea" id="RHEA-COMP:10162"/>
        <dbReference type="Rhea" id="RHEA-COMP:10375"/>
        <dbReference type="ChEBI" id="CHEBI:33019"/>
        <dbReference type="ChEBI" id="CHEBI:57623"/>
        <dbReference type="ChEBI" id="CHEBI:74411"/>
        <dbReference type="ChEBI" id="CHEBI:74415"/>
        <dbReference type="EC" id="2.5.1.75"/>
    </reaction>
</comment>
<feature type="site" description="Interaction with substrate tRNA" evidence="10">
    <location>
        <position position="122"/>
    </location>
</feature>
<accession>A0A2S5TCG7</accession>
<evidence type="ECO:0000256" key="7">
    <source>
        <dbReference type="ARBA" id="ARBA00022840"/>
    </source>
</evidence>
<dbReference type="InterPro" id="IPR027417">
    <property type="entry name" value="P-loop_NTPase"/>
</dbReference>
<dbReference type="OrthoDB" id="9776390at2"/>
<evidence type="ECO:0000256" key="4">
    <source>
        <dbReference type="ARBA" id="ARBA00022679"/>
    </source>
</evidence>
<dbReference type="HAMAP" id="MF_00185">
    <property type="entry name" value="IPP_trans"/>
    <property type="match status" value="1"/>
</dbReference>
<feature type="binding site" evidence="10">
    <location>
        <begin position="11"/>
        <end position="16"/>
    </location>
    <ligand>
        <name>substrate</name>
    </ligand>
</feature>
<comment type="function">
    <text evidence="2 10 12">Catalyzes the transfer of a dimethylallyl group onto the adenine at position 37 in tRNAs that read codons beginning with uridine, leading to the formation of N6-(dimethylallyl)adenosine (i(6)A).</text>
</comment>
<keyword evidence="8 10" id="KW-0460">Magnesium</keyword>
<comment type="similarity">
    <text evidence="3 10 13">Belongs to the IPP transferase family.</text>
</comment>
<evidence type="ECO:0000256" key="5">
    <source>
        <dbReference type="ARBA" id="ARBA00022694"/>
    </source>
</evidence>
<evidence type="ECO:0000256" key="2">
    <source>
        <dbReference type="ARBA" id="ARBA00003213"/>
    </source>
</evidence>
<keyword evidence="5 10" id="KW-0819">tRNA processing</keyword>
<evidence type="ECO:0000256" key="9">
    <source>
        <dbReference type="ARBA" id="ARBA00049563"/>
    </source>
</evidence>
<dbReference type="FunFam" id="1.10.20.140:FF:000001">
    <property type="entry name" value="tRNA dimethylallyltransferase"/>
    <property type="match status" value="1"/>
</dbReference>
<evidence type="ECO:0000256" key="3">
    <source>
        <dbReference type="ARBA" id="ARBA00005842"/>
    </source>
</evidence>
<proteinExistence type="inferred from homology"/>
<dbReference type="EC" id="2.5.1.75" evidence="10"/>
<comment type="caution">
    <text evidence="14">The sequence shown here is derived from an EMBL/GenBank/DDBJ whole genome shotgun (WGS) entry which is preliminary data.</text>
</comment>
<dbReference type="PANTHER" id="PTHR11088">
    <property type="entry name" value="TRNA DIMETHYLALLYLTRANSFERASE"/>
    <property type="match status" value="1"/>
</dbReference>
<protein>
    <recommendedName>
        <fullName evidence="10">tRNA dimethylallyltransferase</fullName>
        <ecNumber evidence="10">2.5.1.75</ecNumber>
    </recommendedName>
    <alternativeName>
        <fullName evidence="10">Dimethylallyl diphosphate:tRNA dimethylallyltransferase</fullName>
        <shortName evidence="10">DMAPP:tRNA dimethylallyltransferase</shortName>
        <shortName evidence="10">DMATase</shortName>
    </alternativeName>
    <alternativeName>
        <fullName evidence="10">Isopentenyl-diphosphate:tRNA isopentenyltransferase</fullName>
        <shortName evidence="10">IPP transferase</shortName>
        <shortName evidence="10">IPPT</shortName>
        <shortName evidence="10">IPTase</shortName>
    </alternativeName>
</protein>
<evidence type="ECO:0000256" key="13">
    <source>
        <dbReference type="RuleBase" id="RU003785"/>
    </source>
</evidence>
<dbReference type="InterPro" id="IPR039657">
    <property type="entry name" value="Dimethylallyltransferase"/>
</dbReference>
<evidence type="ECO:0000256" key="1">
    <source>
        <dbReference type="ARBA" id="ARBA00001946"/>
    </source>
</evidence>
<dbReference type="Gene3D" id="3.40.50.300">
    <property type="entry name" value="P-loop containing nucleotide triphosphate hydrolases"/>
    <property type="match status" value="1"/>
</dbReference>
<dbReference type="Pfam" id="PF01715">
    <property type="entry name" value="IPPT"/>
    <property type="match status" value="1"/>
</dbReference>
<keyword evidence="4 10" id="KW-0808">Transferase</keyword>
<dbReference type="InterPro" id="IPR018022">
    <property type="entry name" value="IPT"/>
</dbReference>
<evidence type="ECO:0000256" key="11">
    <source>
        <dbReference type="RuleBase" id="RU003783"/>
    </source>
</evidence>
<keyword evidence="6 10" id="KW-0547">Nucleotide-binding</keyword>
<keyword evidence="7 10" id="KW-0067">ATP-binding</keyword>
<evidence type="ECO:0000313" key="14">
    <source>
        <dbReference type="EMBL" id="PPE72622.1"/>
    </source>
</evidence>
<dbReference type="NCBIfam" id="TIGR00174">
    <property type="entry name" value="miaA"/>
    <property type="match status" value="1"/>
</dbReference>
<dbReference type="Gene3D" id="1.10.20.140">
    <property type="match status" value="1"/>
</dbReference>
<evidence type="ECO:0000256" key="10">
    <source>
        <dbReference type="HAMAP-Rule" id="MF_00185"/>
    </source>
</evidence>
<comment type="caution">
    <text evidence="10">Lacks conserved residue(s) required for the propagation of feature annotation.</text>
</comment>
<dbReference type="AlphaFoldDB" id="A0A2S5TCG7"/>
<evidence type="ECO:0000256" key="12">
    <source>
        <dbReference type="RuleBase" id="RU003784"/>
    </source>
</evidence>